<dbReference type="RefSeq" id="WP_128445815.1">
    <property type="nucleotide sequence ID" value="NZ_SBIP01000008.1"/>
</dbReference>
<proteinExistence type="predicted"/>
<sequence length="344" mass="38249">MAAGVVLIRRETMFFNRDKKTPASVRLQGESTTPGVQNDVWSFIRRLADVVAGYVEVSAFATAPLLNLYTPEDVAYFKEQVQLGIDDIEREKIGTRVQAEAKLAQMIELMVPALQDGSPKPSSKDGTPLDDAEMTPGLKEQIDGIVQGWGEVTRGLRDARPTPDESPLKIIRKADVAYFMKALEDEGNRIEGEIKDLLSRRNAEVAQKDAERAHLLREKDRLLADMQTKADAQEAEVHRRGHSLFLLHRTVSKIDPRFDAGEMVDEAAIRREVVRRKFGDAAVNGRSEAYVDERFESLEARANVDPFAQVVADGLAPVLSGNDAAEKAYQDMVRGLSDAHKTQH</sequence>
<protein>
    <submittedName>
        <fullName evidence="3">Uncharacterized protein</fullName>
    </submittedName>
</protein>
<dbReference type="AlphaFoldDB" id="A0A3S3VH54"/>
<keyword evidence="1" id="KW-0175">Coiled coil</keyword>
<evidence type="ECO:0000256" key="1">
    <source>
        <dbReference type="SAM" id="Coils"/>
    </source>
</evidence>
<keyword evidence="4" id="KW-1185">Reference proteome</keyword>
<feature type="coiled-coil region" evidence="1">
    <location>
        <begin position="180"/>
        <end position="236"/>
    </location>
</feature>
<name>A0A3S3VH54_9HYPH</name>
<gene>
    <name evidence="3" type="ORF">EPK99_25000</name>
</gene>
<dbReference type="Proteomes" id="UP000287687">
    <property type="component" value="Unassembled WGS sequence"/>
</dbReference>
<evidence type="ECO:0000256" key="2">
    <source>
        <dbReference type="SAM" id="MobiDB-lite"/>
    </source>
</evidence>
<comment type="caution">
    <text evidence="3">The sequence shown here is derived from an EMBL/GenBank/DDBJ whole genome shotgun (WGS) entry which is preliminary data.</text>
</comment>
<dbReference type="EMBL" id="SBIP01000008">
    <property type="protein sequence ID" value="RWX74445.1"/>
    <property type="molecule type" value="Genomic_DNA"/>
</dbReference>
<evidence type="ECO:0000313" key="3">
    <source>
        <dbReference type="EMBL" id="RWX74445.1"/>
    </source>
</evidence>
<reference evidence="3 4" key="1">
    <citation type="submission" date="2019-01" db="EMBL/GenBank/DDBJ databases">
        <title>The draft genome of Rhizobium sp. 24NR.</title>
        <authorList>
            <person name="Liu L."/>
            <person name="Liang L."/>
            <person name="Shi S."/>
            <person name="Xu L."/>
            <person name="Wang X."/>
            <person name="Li L."/>
            <person name="Zhang X."/>
        </authorList>
    </citation>
    <scope>NUCLEOTIDE SEQUENCE [LARGE SCALE GENOMIC DNA]</scope>
    <source>
        <strain evidence="3 4">24NR</strain>
    </source>
</reference>
<feature type="region of interest" description="Disordered" evidence="2">
    <location>
        <begin position="114"/>
        <end position="135"/>
    </location>
</feature>
<organism evidence="3 4">
    <name type="scientific">Neorhizobium lilium</name>
    <dbReference type="NCBI Taxonomy" id="2503024"/>
    <lineage>
        <taxon>Bacteria</taxon>
        <taxon>Pseudomonadati</taxon>
        <taxon>Pseudomonadota</taxon>
        <taxon>Alphaproteobacteria</taxon>
        <taxon>Hyphomicrobiales</taxon>
        <taxon>Rhizobiaceae</taxon>
        <taxon>Rhizobium/Agrobacterium group</taxon>
        <taxon>Neorhizobium</taxon>
    </lineage>
</organism>
<accession>A0A3S3VH54</accession>
<evidence type="ECO:0000313" key="4">
    <source>
        <dbReference type="Proteomes" id="UP000287687"/>
    </source>
</evidence>